<dbReference type="Gene3D" id="2.60.40.1120">
    <property type="entry name" value="Carboxypeptidase-like, regulatory domain"/>
    <property type="match status" value="1"/>
</dbReference>
<comment type="caution">
    <text evidence="2">The sequence shown here is derived from an EMBL/GenBank/DDBJ whole genome shotgun (WGS) entry which is preliminary data.</text>
</comment>
<sequence>MKACSPTLLIFTLFLFSGNITAQTFLQDSTISISGMILSEKSKEPIENAIVTIKRTRRGVISDSAGVFHLQIQPKDTLVVSSMGYEIIQWPVPLIIDPDFPPFFKIHLKGQAVLLKEVDIYALGTWEEFKEDFVKTKTPPKKNMGEKYKLNEVQMMKIRQKELETTPPNIVAGLIGLGSKLFKRKRKAEPVFSDDINFLHQQMLQKKFNREIVADLTHESDSTLEKVFVFICKNSDFTYKDSEIHIQTKILELYEEYLQDPEKANSSILRLDSLNKIPNHLRP</sequence>
<dbReference type="Pfam" id="PF13715">
    <property type="entry name" value="CarbopepD_reg_2"/>
    <property type="match status" value="1"/>
</dbReference>
<dbReference type="EMBL" id="RZNH01000003">
    <property type="protein sequence ID" value="NOU58919.1"/>
    <property type="molecule type" value="Genomic_DNA"/>
</dbReference>
<evidence type="ECO:0000256" key="1">
    <source>
        <dbReference type="SAM" id="SignalP"/>
    </source>
</evidence>
<protein>
    <submittedName>
        <fullName evidence="2">Carboxypeptidase-like regulatory domain-containing protein</fullName>
    </submittedName>
</protein>
<dbReference type="SUPFAM" id="SSF49464">
    <property type="entry name" value="Carboxypeptidase regulatory domain-like"/>
    <property type="match status" value="1"/>
</dbReference>
<dbReference type="RefSeq" id="WP_171594196.1">
    <property type="nucleotide sequence ID" value="NZ_RZNH01000003.1"/>
</dbReference>
<dbReference type="Proteomes" id="UP000732105">
    <property type="component" value="Unassembled WGS sequence"/>
</dbReference>
<reference evidence="2 3" key="1">
    <citation type="submission" date="2018-12" db="EMBL/GenBank/DDBJ databases">
        <title>Marinifilum JC070 sp. nov., a marine bacterium isolated from Yongle Blue Hole in the South China Sea.</title>
        <authorList>
            <person name="Fu T."/>
        </authorList>
    </citation>
    <scope>NUCLEOTIDE SEQUENCE [LARGE SCALE GENOMIC DNA]</scope>
    <source>
        <strain evidence="2 3">JC070</strain>
    </source>
</reference>
<feature type="chain" id="PRO_5046443253" evidence="1">
    <location>
        <begin position="23"/>
        <end position="283"/>
    </location>
</feature>
<keyword evidence="1" id="KW-0732">Signal</keyword>
<evidence type="ECO:0000313" key="3">
    <source>
        <dbReference type="Proteomes" id="UP000732105"/>
    </source>
</evidence>
<dbReference type="InterPro" id="IPR008969">
    <property type="entry name" value="CarboxyPept-like_regulatory"/>
</dbReference>
<keyword evidence="3" id="KW-1185">Reference proteome</keyword>
<proteinExistence type="predicted"/>
<feature type="signal peptide" evidence="1">
    <location>
        <begin position="1"/>
        <end position="22"/>
    </location>
</feature>
<evidence type="ECO:0000313" key="2">
    <source>
        <dbReference type="EMBL" id="NOU58919.1"/>
    </source>
</evidence>
<organism evidence="2 3">
    <name type="scientific">Marinifilum caeruleilacunae</name>
    <dbReference type="NCBI Taxonomy" id="2499076"/>
    <lineage>
        <taxon>Bacteria</taxon>
        <taxon>Pseudomonadati</taxon>
        <taxon>Bacteroidota</taxon>
        <taxon>Bacteroidia</taxon>
        <taxon>Marinilabiliales</taxon>
        <taxon>Marinifilaceae</taxon>
    </lineage>
</organism>
<name>A0ABX1WS43_9BACT</name>
<gene>
    <name evidence="2" type="ORF">ELS83_03745</name>
</gene>
<accession>A0ABX1WS43</accession>